<comment type="similarity">
    <text evidence="1 4 5">Belongs to the bacterial ribosomal protein bL17 family.</text>
</comment>
<dbReference type="PANTHER" id="PTHR14413">
    <property type="entry name" value="RIBOSOMAL PROTEIN L17"/>
    <property type="match status" value="1"/>
</dbReference>
<evidence type="ECO:0000313" key="7">
    <source>
        <dbReference type="EMBL" id="QDU33349.1"/>
    </source>
</evidence>
<dbReference type="NCBIfam" id="TIGR00059">
    <property type="entry name" value="L17"/>
    <property type="match status" value="1"/>
</dbReference>
<dbReference type="GO" id="GO:0006412">
    <property type="term" value="P:translation"/>
    <property type="evidence" value="ECO:0007669"/>
    <property type="project" value="UniProtKB-UniRule"/>
</dbReference>
<evidence type="ECO:0000256" key="1">
    <source>
        <dbReference type="ARBA" id="ARBA00008777"/>
    </source>
</evidence>
<dbReference type="Pfam" id="PF01196">
    <property type="entry name" value="Ribosomal_L17"/>
    <property type="match status" value="1"/>
</dbReference>
<keyword evidence="3 4" id="KW-0687">Ribonucleoprotein</keyword>
<evidence type="ECO:0000256" key="2">
    <source>
        <dbReference type="ARBA" id="ARBA00022980"/>
    </source>
</evidence>
<sequence>MRHRIAGRKLGRNTAHRKALFRNMAVALFTHGQITTTIPKAKALKPFVEKLITSAKKGDLASRRRAIAALGGNKLMVRGENDENVPRNKYGEITKIERKAAPKVVKHLFDEIAPKFADRNGGYTRIVKLGKHRIGDGADLCVIMLVSDEDTGPQVGGQLSRRRDKANKRMEFAAKLRKADAKEEAQEAPEVKAEVEAEVEEDKE</sequence>
<dbReference type="SUPFAM" id="SSF64263">
    <property type="entry name" value="Prokaryotic ribosomal protein L17"/>
    <property type="match status" value="1"/>
</dbReference>
<proteinExistence type="inferred from homology"/>
<feature type="compositionally biased region" description="Basic and acidic residues" evidence="6">
    <location>
        <begin position="178"/>
        <end position="195"/>
    </location>
</feature>
<dbReference type="HAMAP" id="MF_01368">
    <property type="entry name" value="Ribosomal_bL17"/>
    <property type="match status" value="1"/>
</dbReference>
<evidence type="ECO:0000256" key="4">
    <source>
        <dbReference type="HAMAP-Rule" id="MF_01368"/>
    </source>
</evidence>
<gene>
    <name evidence="4 7" type="primary">rplQ</name>
    <name evidence="7" type="ORF">KS4_13950</name>
</gene>
<dbReference type="InterPro" id="IPR036373">
    <property type="entry name" value="Ribosomal_bL17_sf"/>
</dbReference>
<protein>
    <recommendedName>
        <fullName evidence="4">Large ribosomal subunit protein bL17</fullName>
    </recommendedName>
</protein>
<organism evidence="7 8">
    <name type="scientific">Poriferisphaera corsica</name>
    <dbReference type="NCBI Taxonomy" id="2528020"/>
    <lineage>
        <taxon>Bacteria</taxon>
        <taxon>Pseudomonadati</taxon>
        <taxon>Planctomycetota</taxon>
        <taxon>Phycisphaerae</taxon>
        <taxon>Phycisphaerales</taxon>
        <taxon>Phycisphaeraceae</taxon>
        <taxon>Poriferisphaera</taxon>
    </lineage>
</organism>
<dbReference type="EMBL" id="CP036425">
    <property type="protein sequence ID" value="QDU33349.1"/>
    <property type="molecule type" value="Genomic_DNA"/>
</dbReference>
<feature type="region of interest" description="Disordered" evidence="6">
    <location>
        <begin position="178"/>
        <end position="204"/>
    </location>
</feature>
<dbReference type="GO" id="GO:0022625">
    <property type="term" value="C:cytosolic large ribosomal subunit"/>
    <property type="evidence" value="ECO:0007669"/>
    <property type="project" value="TreeGrafter"/>
</dbReference>
<dbReference type="PANTHER" id="PTHR14413:SF16">
    <property type="entry name" value="LARGE RIBOSOMAL SUBUNIT PROTEIN BL17M"/>
    <property type="match status" value="1"/>
</dbReference>
<keyword evidence="8" id="KW-1185">Reference proteome</keyword>
<dbReference type="GO" id="GO:0003735">
    <property type="term" value="F:structural constituent of ribosome"/>
    <property type="evidence" value="ECO:0007669"/>
    <property type="project" value="InterPro"/>
</dbReference>
<dbReference type="KEGG" id="pcor:KS4_13950"/>
<dbReference type="AlphaFoldDB" id="A0A517YSZ2"/>
<dbReference type="RefSeq" id="WP_145076314.1">
    <property type="nucleotide sequence ID" value="NZ_CP036425.1"/>
</dbReference>
<dbReference type="InterPro" id="IPR047859">
    <property type="entry name" value="Ribosomal_bL17_CS"/>
</dbReference>
<dbReference type="Gene3D" id="3.90.1030.10">
    <property type="entry name" value="Ribosomal protein L17"/>
    <property type="match status" value="1"/>
</dbReference>
<name>A0A517YSZ2_9BACT</name>
<evidence type="ECO:0000256" key="3">
    <source>
        <dbReference type="ARBA" id="ARBA00023274"/>
    </source>
</evidence>
<keyword evidence="2 4" id="KW-0689">Ribosomal protein</keyword>
<comment type="subunit">
    <text evidence="4">Part of the 50S ribosomal subunit. Contacts protein L32.</text>
</comment>
<dbReference type="OrthoDB" id="9809073at2"/>
<evidence type="ECO:0000256" key="6">
    <source>
        <dbReference type="SAM" id="MobiDB-lite"/>
    </source>
</evidence>
<dbReference type="PROSITE" id="PS01167">
    <property type="entry name" value="RIBOSOMAL_L17"/>
    <property type="match status" value="1"/>
</dbReference>
<dbReference type="Proteomes" id="UP000317369">
    <property type="component" value="Chromosome"/>
</dbReference>
<evidence type="ECO:0000256" key="5">
    <source>
        <dbReference type="RuleBase" id="RU000660"/>
    </source>
</evidence>
<accession>A0A517YSZ2</accession>
<reference evidence="7 8" key="1">
    <citation type="submission" date="2019-02" db="EMBL/GenBank/DDBJ databases">
        <title>Deep-cultivation of Planctomycetes and their phenomic and genomic characterization uncovers novel biology.</title>
        <authorList>
            <person name="Wiegand S."/>
            <person name="Jogler M."/>
            <person name="Boedeker C."/>
            <person name="Pinto D."/>
            <person name="Vollmers J."/>
            <person name="Rivas-Marin E."/>
            <person name="Kohn T."/>
            <person name="Peeters S.H."/>
            <person name="Heuer A."/>
            <person name="Rast P."/>
            <person name="Oberbeckmann S."/>
            <person name="Bunk B."/>
            <person name="Jeske O."/>
            <person name="Meyerdierks A."/>
            <person name="Storesund J.E."/>
            <person name="Kallscheuer N."/>
            <person name="Luecker S."/>
            <person name="Lage O.M."/>
            <person name="Pohl T."/>
            <person name="Merkel B.J."/>
            <person name="Hornburger P."/>
            <person name="Mueller R.-W."/>
            <person name="Bruemmer F."/>
            <person name="Labrenz M."/>
            <person name="Spormann A.M."/>
            <person name="Op den Camp H."/>
            <person name="Overmann J."/>
            <person name="Amann R."/>
            <person name="Jetten M.S.M."/>
            <person name="Mascher T."/>
            <person name="Medema M.H."/>
            <person name="Devos D.P."/>
            <person name="Kaster A.-K."/>
            <person name="Ovreas L."/>
            <person name="Rohde M."/>
            <person name="Galperin M.Y."/>
            <person name="Jogler C."/>
        </authorList>
    </citation>
    <scope>NUCLEOTIDE SEQUENCE [LARGE SCALE GENOMIC DNA]</scope>
    <source>
        <strain evidence="7 8">KS4</strain>
    </source>
</reference>
<evidence type="ECO:0000313" key="8">
    <source>
        <dbReference type="Proteomes" id="UP000317369"/>
    </source>
</evidence>
<dbReference type="InterPro" id="IPR000456">
    <property type="entry name" value="Ribosomal_bL17"/>
</dbReference>